<keyword evidence="1 3" id="KW-0378">Hydrolase</keyword>
<dbReference type="InterPro" id="IPR000073">
    <property type="entry name" value="AB_hydrolase_1"/>
</dbReference>
<proteinExistence type="predicted"/>
<evidence type="ECO:0000313" key="4">
    <source>
        <dbReference type="Proteomes" id="UP000655570"/>
    </source>
</evidence>
<evidence type="ECO:0000259" key="2">
    <source>
        <dbReference type="Pfam" id="PF00561"/>
    </source>
</evidence>
<dbReference type="PANTHER" id="PTHR43329">
    <property type="entry name" value="EPOXIDE HYDROLASE"/>
    <property type="match status" value="1"/>
</dbReference>
<feature type="domain" description="AB hydrolase-1" evidence="2">
    <location>
        <begin position="47"/>
        <end position="145"/>
    </location>
</feature>
<protein>
    <submittedName>
        <fullName evidence="3">Alpha/beta hydrolase</fullName>
    </submittedName>
</protein>
<dbReference type="Pfam" id="PF00561">
    <property type="entry name" value="Abhydrolase_1"/>
    <property type="match status" value="1"/>
</dbReference>
<dbReference type="SUPFAM" id="SSF53474">
    <property type="entry name" value="alpha/beta-Hydrolases"/>
    <property type="match status" value="1"/>
</dbReference>
<dbReference type="Proteomes" id="UP000655570">
    <property type="component" value="Unassembled WGS sequence"/>
</dbReference>
<evidence type="ECO:0000313" key="3">
    <source>
        <dbReference type="EMBL" id="MBD7982781.1"/>
    </source>
</evidence>
<comment type="caution">
    <text evidence="3">The sequence shown here is derived from an EMBL/GenBank/DDBJ whole genome shotgun (WGS) entry which is preliminary data.</text>
</comment>
<dbReference type="GO" id="GO:0016787">
    <property type="term" value="F:hydrolase activity"/>
    <property type="evidence" value="ECO:0007669"/>
    <property type="project" value="UniProtKB-KW"/>
</dbReference>
<name>A0ABR8U411_9CELL</name>
<dbReference type="Gene3D" id="3.40.50.1820">
    <property type="entry name" value="alpha/beta hydrolase"/>
    <property type="match status" value="1"/>
</dbReference>
<sequence>MDTPGSRDTTAGDTWSPPLPEAAGFEHVMVQTTGLRTHVASIGAGDPVVMLHGFPERWWQWRLIAPTIAAHGYRVICPDLRGSGWTEAADPRFGPESQLDVVVAVLDALGLARAHFVCHDMGAISGMQLSYRSPERVRTMLQLAVPPGFMEFTPQVVPAFAHMPALLMHRTGRSLRYLFSPRYVARPLTEDTIEAYLRVHERREVERAVTALYRGMVIPVSMRLLRGVYKRMRLQPPTLTAFGRRDGPFAEPTVRRICRDHERCADRFELAFIDDAAHFVTDDAPDAVVALALDWFERGAAEPASVEGPRFTNGS</sequence>
<dbReference type="InterPro" id="IPR029058">
    <property type="entry name" value="AB_hydrolase_fold"/>
</dbReference>
<dbReference type="EMBL" id="JACSQF010000029">
    <property type="protein sequence ID" value="MBD7982781.1"/>
    <property type="molecule type" value="Genomic_DNA"/>
</dbReference>
<dbReference type="PRINTS" id="PR00412">
    <property type="entry name" value="EPOXHYDRLASE"/>
</dbReference>
<accession>A0ABR8U411</accession>
<reference evidence="3 4" key="1">
    <citation type="submission" date="2020-08" db="EMBL/GenBank/DDBJ databases">
        <title>A Genomic Blueprint of the Chicken Gut Microbiome.</title>
        <authorList>
            <person name="Gilroy R."/>
            <person name="Ravi A."/>
            <person name="Getino M."/>
            <person name="Pursley I."/>
            <person name="Horton D.L."/>
            <person name="Alikhan N.-F."/>
            <person name="Baker D."/>
            <person name="Gharbi K."/>
            <person name="Hall N."/>
            <person name="Watson M."/>
            <person name="Adriaenssens E.M."/>
            <person name="Foster-Nyarko E."/>
            <person name="Jarju S."/>
            <person name="Secka A."/>
            <person name="Antonio M."/>
            <person name="Oren A."/>
            <person name="Chaudhuri R."/>
            <person name="La Ragione R.M."/>
            <person name="Hildebrand F."/>
            <person name="Pallen M.J."/>
        </authorList>
    </citation>
    <scope>NUCLEOTIDE SEQUENCE [LARGE SCALE GENOMIC DNA]</scope>
    <source>
        <strain evidence="3 4">Sa2CUA9</strain>
    </source>
</reference>
<gene>
    <name evidence="3" type="ORF">H9641_18965</name>
</gene>
<organism evidence="3 4">
    <name type="scientific">Oerskovia merdavium</name>
    <dbReference type="NCBI Taxonomy" id="2762227"/>
    <lineage>
        <taxon>Bacteria</taxon>
        <taxon>Bacillati</taxon>
        <taxon>Actinomycetota</taxon>
        <taxon>Actinomycetes</taxon>
        <taxon>Micrococcales</taxon>
        <taxon>Cellulomonadaceae</taxon>
        <taxon>Oerskovia</taxon>
    </lineage>
</organism>
<keyword evidence="4" id="KW-1185">Reference proteome</keyword>
<evidence type="ECO:0000256" key="1">
    <source>
        <dbReference type="ARBA" id="ARBA00022801"/>
    </source>
</evidence>
<dbReference type="InterPro" id="IPR000639">
    <property type="entry name" value="Epox_hydrolase-like"/>
</dbReference>